<accession>A0A7X4KN93</accession>
<feature type="site" description="Important for catalytic activity, responsible for pKa modulation of the active site Glu and correct orientation of both the proton donor and substrate" evidence="5">
    <location>
        <position position="158"/>
    </location>
</feature>
<evidence type="ECO:0000313" key="8">
    <source>
        <dbReference type="Proteomes" id="UP000450676"/>
    </source>
</evidence>
<dbReference type="Proteomes" id="UP000450676">
    <property type="component" value="Unassembled WGS sequence"/>
</dbReference>
<keyword evidence="4" id="KW-0326">Glycosidase</keyword>
<dbReference type="InterPro" id="IPR006710">
    <property type="entry name" value="Glyco_hydro_43"/>
</dbReference>
<reference evidence="7 8" key="1">
    <citation type="submission" date="2019-12" db="EMBL/GenBank/DDBJ databases">
        <title>Novel species isolated from a subtropical stream in China.</title>
        <authorList>
            <person name="Lu H."/>
        </authorList>
    </citation>
    <scope>NUCLEOTIDE SEQUENCE [LARGE SCALE GENOMIC DNA]</scope>
    <source>
        <strain evidence="7 8">FT127W</strain>
    </source>
</reference>
<evidence type="ECO:0000256" key="2">
    <source>
        <dbReference type="ARBA" id="ARBA00022729"/>
    </source>
</evidence>
<dbReference type="RefSeq" id="WP_161072975.1">
    <property type="nucleotide sequence ID" value="NZ_WWCU01000015.1"/>
</dbReference>
<dbReference type="AlphaFoldDB" id="A0A7X4KN93"/>
<keyword evidence="3 7" id="KW-0378">Hydrolase</keyword>
<feature type="signal peptide" evidence="6">
    <location>
        <begin position="1"/>
        <end position="22"/>
    </location>
</feature>
<dbReference type="PANTHER" id="PTHR43817:SF1">
    <property type="entry name" value="HYDROLASE, FAMILY 43, PUTATIVE (AFU_ORTHOLOGUE AFUA_3G01660)-RELATED"/>
    <property type="match status" value="1"/>
</dbReference>
<dbReference type="EMBL" id="WWCU01000015">
    <property type="protein sequence ID" value="MYN08665.1"/>
    <property type="molecule type" value="Genomic_DNA"/>
</dbReference>
<dbReference type="PANTHER" id="PTHR43817">
    <property type="entry name" value="GLYCOSYL HYDROLASE"/>
    <property type="match status" value="1"/>
</dbReference>
<dbReference type="CDD" id="cd18817">
    <property type="entry name" value="GH43f_LbAraf43-like"/>
    <property type="match status" value="1"/>
</dbReference>
<dbReference type="GO" id="GO:0004553">
    <property type="term" value="F:hydrolase activity, hydrolyzing O-glycosyl compounds"/>
    <property type="evidence" value="ECO:0007669"/>
    <property type="project" value="InterPro"/>
</dbReference>
<proteinExistence type="inferred from homology"/>
<organism evidence="7 8">
    <name type="scientific">Pseudoduganella aquatica</name>
    <dbReference type="NCBI Taxonomy" id="2660641"/>
    <lineage>
        <taxon>Bacteria</taxon>
        <taxon>Pseudomonadati</taxon>
        <taxon>Pseudomonadota</taxon>
        <taxon>Betaproteobacteria</taxon>
        <taxon>Burkholderiales</taxon>
        <taxon>Oxalobacteraceae</taxon>
        <taxon>Telluria group</taxon>
        <taxon>Pseudoduganella</taxon>
    </lineage>
</organism>
<dbReference type="CDD" id="cd08984">
    <property type="entry name" value="GH43-like"/>
    <property type="match status" value="1"/>
</dbReference>
<gene>
    <name evidence="7" type="ORF">GTP77_15105</name>
</gene>
<protein>
    <submittedName>
        <fullName evidence="7">Family 43 glycosylhydrolase</fullName>
    </submittedName>
</protein>
<dbReference type="InterPro" id="IPR023296">
    <property type="entry name" value="Glyco_hydro_beta-prop_sf"/>
</dbReference>
<sequence>MTYRLSLIAAAVLAALSSPAFAAQATEAGEPAFANPLVRQRADPHVTLHSDGYYYFTATVPEYDRIELRRARTLDELGTAQAQTAWRKHASGPMSYHIWAPELHHINGKWYIYFTAGRADAHWEIRLYVLENSAANPLEGEWVERGQLKTGWESFALDATTFALGSKRYLAWTQRGTGEGYKGTNIYLAEMDTPLSIKGPATMLSRPEYAWEKVKYHVNEAPSALVRNGRVFLTYSASATDANYAMGLLTAPAGANLLDAASWRKSAEPVFKSANGQYGPGHNSFTTTPDGKADVLVYHARDYRDIQGDPLRDPNRHTRAQVLNWRADGTPDFGVPVADKGKVAAKPLFRDPVEDGAADPVVIWNPARGKWWMYYTNRRAKSAGLPNIAWVHGTRIGIAESDDAGATWTYAGLADIELPKEWGGADATHWAPEIVRGDDGTYHMYLTVVPGVFTDWKHPRHMVHLTSSDMRSWRKAEMIKLASESIIDACVARLPGGGWRMWYNNEADKKSIYYADSADLVHWTDRGRTVSDQAGEGPKVFQWKGSWWMITDVWRGLAVYRSDDAVKWVRQADNLLQGGGQGADDQVQGGHADVVVSDGRAYLFYFTHPGRRGTDAKLDGPEQRRSSIQVVELQEYAGVLRVERDQPTNILLKPVK</sequence>
<evidence type="ECO:0000256" key="3">
    <source>
        <dbReference type="ARBA" id="ARBA00022801"/>
    </source>
</evidence>
<name>A0A7X4KN93_9BURK</name>
<keyword evidence="2 6" id="KW-0732">Signal</keyword>
<dbReference type="Pfam" id="PF04616">
    <property type="entry name" value="Glyco_hydro_43"/>
    <property type="match status" value="1"/>
</dbReference>
<dbReference type="Gene3D" id="2.115.10.20">
    <property type="entry name" value="Glycosyl hydrolase domain, family 43"/>
    <property type="match status" value="3"/>
</dbReference>
<keyword evidence="8" id="KW-1185">Reference proteome</keyword>
<comment type="similarity">
    <text evidence="1">Belongs to the glycosyl hydrolase 43 family.</text>
</comment>
<dbReference type="GO" id="GO:0005975">
    <property type="term" value="P:carbohydrate metabolic process"/>
    <property type="evidence" value="ECO:0007669"/>
    <property type="project" value="InterPro"/>
</dbReference>
<dbReference type="SUPFAM" id="SSF75005">
    <property type="entry name" value="Arabinanase/levansucrase/invertase"/>
    <property type="match status" value="2"/>
</dbReference>
<evidence type="ECO:0000256" key="6">
    <source>
        <dbReference type="SAM" id="SignalP"/>
    </source>
</evidence>
<evidence type="ECO:0000256" key="5">
    <source>
        <dbReference type="PIRSR" id="PIRSR606710-2"/>
    </source>
</evidence>
<evidence type="ECO:0000256" key="4">
    <source>
        <dbReference type="ARBA" id="ARBA00023295"/>
    </source>
</evidence>
<comment type="caution">
    <text evidence="7">The sequence shown here is derived from an EMBL/GenBank/DDBJ whole genome shotgun (WGS) entry which is preliminary data.</text>
</comment>
<feature type="chain" id="PRO_5030931752" evidence="6">
    <location>
        <begin position="23"/>
        <end position="656"/>
    </location>
</feature>
<evidence type="ECO:0000313" key="7">
    <source>
        <dbReference type="EMBL" id="MYN08665.1"/>
    </source>
</evidence>
<evidence type="ECO:0000256" key="1">
    <source>
        <dbReference type="ARBA" id="ARBA00009865"/>
    </source>
</evidence>